<evidence type="ECO:0000313" key="13">
    <source>
        <dbReference type="Proteomes" id="UP000177067"/>
    </source>
</evidence>
<dbReference type="GO" id="GO:0003746">
    <property type="term" value="F:translation elongation factor activity"/>
    <property type="evidence" value="ECO:0007669"/>
    <property type="project" value="UniProtKB-UniRule"/>
</dbReference>
<gene>
    <name evidence="7" type="primary">efp</name>
    <name evidence="12" type="ORF">A2725_03495</name>
</gene>
<evidence type="ECO:0000256" key="3">
    <source>
        <dbReference type="ARBA" id="ARBA00009479"/>
    </source>
</evidence>
<dbReference type="Pfam" id="PF08207">
    <property type="entry name" value="EFP_N"/>
    <property type="match status" value="1"/>
</dbReference>
<evidence type="ECO:0000256" key="4">
    <source>
        <dbReference type="ARBA" id="ARBA00022490"/>
    </source>
</evidence>
<evidence type="ECO:0000256" key="1">
    <source>
        <dbReference type="ARBA" id="ARBA00004496"/>
    </source>
</evidence>
<dbReference type="InterPro" id="IPR008991">
    <property type="entry name" value="Translation_prot_SH3-like_sf"/>
</dbReference>
<dbReference type="InterPro" id="IPR012340">
    <property type="entry name" value="NA-bd_OB-fold"/>
</dbReference>
<comment type="similarity">
    <text evidence="3 7 9">Belongs to the elongation factor P family.</text>
</comment>
<dbReference type="NCBIfam" id="TIGR00038">
    <property type="entry name" value="efp"/>
    <property type="match status" value="1"/>
</dbReference>
<keyword evidence="5 7" id="KW-0251">Elongation factor</keyword>
<dbReference type="Gene3D" id="2.40.50.140">
    <property type="entry name" value="Nucleic acid-binding proteins"/>
    <property type="match status" value="2"/>
</dbReference>
<feature type="domain" description="Elongation factor P C-terminal" evidence="10">
    <location>
        <begin position="129"/>
        <end position="185"/>
    </location>
</feature>
<keyword evidence="4 7" id="KW-0963">Cytoplasm</keyword>
<dbReference type="SMART" id="SM01185">
    <property type="entry name" value="EFP"/>
    <property type="match status" value="1"/>
</dbReference>
<dbReference type="PIRSF" id="PIRSF005901">
    <property type="entry name" value="EF-P"/>
    <property type="match status" value="1"/>
</dbReference>
<evidence type="ECO:0000256" key="9">
    <source>
        <dbReference type="RuleBase" id="RU004389"/>
    </source>
</evidence>
<dbReference type="FunFam" id="2.40.50.140:FF:000004">
    <property type="entry name" value="Elongation factor P"/>
    <property type="match status" value="1"/>
</dbReference>
<evidence type="ECO:0000256" key="2">
    <source>
        <dbReference type="ARBA" id="ARBA00004815"/>
    </source>
</evidence>
<evidence type="ECO:0000256" key="7">
    <source>
        <dbReference type="HAMAP-Rule" id="MF_00141"/>
    </source>
</evidence>
<reference evidence="12 13" key="1">
    <citation type="journal article" date="2016" name="Nat. Commun.">
        <title>Thousands of microbial genomes shed light on interconnected biogeochemical processes in an aquifer system.</title>
        <authorList>
            <person name="Anantharaman K."/>
            <person name="Brown C.T."/>
            <person name="Hug L.A."/>
            <person name="Sharon I."/>
            <person name="Castelle C.J."/>
            <person name="Probst A.J."/>
            <person name="Thomas B.C."/>
            <person name="Singh A."/>
            <person name="Wilkins M.J."/>
            <person name="Karaoz U."/>
            <person name="Brodie E.L."/>
            <person name="Williams K.H."/>
            <person name="Hubbard S.S."/>
            <person name="Banfield J.F."/>
        </authorList>
    </citation>
    <scope>NUCLEOTIDE SEQUENCE [LARGE SCALE GENOMIC DNA]</scope>
</reference>
<dbReference type="InterPro" id="IPR015365">
    <property type="entry name" value="Elong-fact-P_C"/>
</dbReference>
<comment type="caution">
    <text evidence="12">The sequence shown here is derived from an EMBL/GenBank/DDBJ whole genome shotgun (WGS) entry which is preliminary data.</text>
</comment>
<dbReference type="Pfam" id="PF01132">
    <property type="entry name" value="EFP"/>
    <property type="match status" value="1"/>
</dbReference>
<dbReference type="NCBIfam" id="NF001810">
    <property type="entry name" value="PRK00529.1"/>
    <property type="match status" value="1"/>
</dbReference>
<dbReference type="CDD" id="cd04470">
    <property type="entry name" value="S1_EF-P_repeat_1"/>
    <property type="match status" value="1"/>
</dbReference>
<dbReference type="FunFam" id="2.30.30.30:FF:000003">
    <property type="entry name" value="Elongation factor P"/>
    <property type="match status" value="1"/>
</dbReference>
<dbReference type="SUPFAM" id="SSF50249">
    <property type="entry name" value="Nucleic acid-binding proteins"/>
    <property type="match status" value="2"/>
</dbReference>
<protein>
    <recommendedName>
        <fullName evidence="7 8">Elongation factor P</fullName>
        <shortName evidence="7">EF-P</shortName>
    </recommendedName>
</protein>
<organism evidence="12 13">
    <name type="scientific">Candidatus Magasanikbacteria bacterium RIFCSPHIGHO2_01_FULL_33_34</name>
    <dbReference type="NCBI Taxonomy" id="1798671"/>
    <lineage>
        <taxon>Bacteria</taxon>
        <taxon>Candidatus Magasanikiibacteriota</taxon>
    </lineage>
</organism>
<accession>A0A1F6LHF3</accession>
<dbReference type="GO" id="GO:0005829">
    <property type="term" value="C:cytosol"/>
    <property type="evidence" value="ECO:0007669"/>
    <property type="project" value="UniProtKB-ARBA"/>
</dbReference>
<dbReference type="Gene3D" id="2.30.30.30">
    <property type="match status" value="1"/>
</dbReference>
<dbReference type="Pfam" id="PF09285">
    <property type="entry name" value="Elong-fact-P_C"/>
    <property type="match status" value="1"/>
</dbReference>
<dbReference type="GO" id="GO:0043043">
    <property type="term" value="P:peptide biosynthetic process"/>
    <property type="evidence" value="ECO:0007669"/>
    <property type="project" value="InterPro"/>
</dbReference>
<dbReference type="SUPFAM" id="SSF50104">
    <property type="entry name" value="Translation proteins SH3-like domain"/>
    <property type="match status" value="1"/>
</dbReference>
<dbReference type="FunFam" id="2.40.50.140:FF:000009">
    <property type="entry name" value="Elongation factor P"/>
    <property type="match status" value="1"/>
</dbReference>
<keyword evidence="6 7" id="KW-0648">Protein biosynthesis</keyword>
<evidence type="ECO:0000313" key="12">
    <source>
        <dbReference type="EMBL" id="OGH58734.1"/>
    </source>
</evidence>
<name>A0A1F6LHF3_9BACT</name>
<evidence type="ECO:0000259" key="11">
    <source>
        <dbReference type="SMART" id="SM01185"/>
    </source>
</evidence>
<evidence type="ECO:0000259" key="10">
    <source>
        <dbReference type="SMART" id="SM00841"/>
    </source>
</evidence>
<dbReference type="SMART" id="SM00841">
    <property type="entry name" value="Elong-fact-P_C"/>
    <property type="match status" value="1"/>
</dbReference>
<dbReference type="InterPro" id="IPR001059">
    <property type="entry name" value="Transl_elong_P/YeiP_cen"/>
</dbReference>
<dbReference type="AlphaFoldDB" id="A0A1F6LHF3"/>
<dbReference type="InterPro" id="IPR014722">
    <property type="entry name" value="Rib_uL2_dom2"/>
</dbReference>
<dbReference type="Proteomes" id="UP000177067">
    <property type="component" value="Unassembled WGS sequence"/>
</dbReference>
<dbReference type="PANTHER" id="PTHR30053">
    <property type="entry name" value="ELONGATION FACTOR P"/>
    <property type="match status" value="1"/>
</dbReference>
<feature type="domain" description="Translation elongation factor P/YeiP central" evidence="11">
    <location>
        <begin position="67"/>
        <end position="121"/>
    </location>
</feature>
<evidence type="ECO:0000256" key="8">
    <source>
        <dbReference type="NCBIfam" id="TIGR00038"/>
    </source>
</evidence>
<dbReference type="PANTHER" id="PTHR30053:SF14">
    <property type="entry name" value="TRANSLATION ELONGATION FACTOR KOW-LIKE DOMAIN-CONTAINING PROTEIN"/>
    <property type="match status" value="1"/>
</dbReference>
<dbReference type="InterPro" id="IPR013185">
    <property type="entry name" value="Transl_elong_KOW-like"/>
</dbReference>
<evidence type="ECO:0000256" key="6">
    <source>
        <dbReference type="ARBA" id="ARBA00022917"/>
    </source>
</evidence>
<dbReference type="EMBL" id="MFPS01000009">
    <property type="protein sequence ID" value="OGH58734.1"/>
    <property type="molecule type" value="Genomic_DNA"/>
</dbReference>
<comment type="subcellular location">
    <subcellularLocation>
        <location evidence="1 7">Cytoplasm</location>
    </subcellularLocation>
</comment>
<dbReference type="HAMAP" id="MF_00141">
    <property type="entry name" value="EF_P"/>
    <property type="match status" value="1"/>
</dbReference>
<comment type="function">
    <text evidence="7">Involved in peptide bond synthesis. Stimulates efficient translation and peptide-bond synthesis on native or reconstituted 70S ribosomes in vitro. Probably functions indirectly by altering the affinity of the ribosome for aminoacyl-tRNA, thus increasing their reactivity as acceptors for peptidyl transferase.</text>
</comment>
<dbReference type="InterPro" id="IPR011768">
    <property type="entry name" value="Transl_elongation_fac_P"/>
</dbReference>
<evidence type="ECO:0000256" key="5">
    <source>
        <dbReference type="ARBA" id="ARBA00022768"/>
    </source>
</evidence>
<dbReference type="InterPro" id="IPR020599">
    <property type="entry name" value="Transl_elong_fac_P/YeiP"/>
</dbReference>
<dbReference type="UniPathway" id="UPA00345"/>
<comment type="pathway">
    <text evidence="2 7">Protein biosynthesis; polypeptide chain elongation.</text>
</comment>
<sequence length="189" mass="20680">MASISEIKKGVVIKHQNDLWVVTSFNFVNPGKGSAFTKTKMRSISSGKSLEVTYKSSESVDIVSVSRVNMQFLYKGVNNYSFMNKDTYETVDVDADILGDDAKFLRDGLDVIAVLYEDSVVAIDLPKKVTYVVKQAPPAVKGDSASGNVTKEIILDNDLVIQAPIFIKEGEEVVVNTETGDYGGRAIEK</sequence>
<proteinExistence type="inferred from homology"/>